<dbReference type="EMBL" id="CAUYUE010000004">
    <property type="protein sequence ID" value="CAK0767420.1"/>
    <property type="molecule type" value="Genomic_DNA"/>
</dbReference>
<dbReference type="Proteomes" id="UP001314263">
    <property type="component" value="Unassembled WGS sequence"/>
</dbReference>
<protein>
    <recommendedName>
        <fullName evidence="3">LAGLIDADG homing endonuclease</fullName>
    </recommendedName>
</protein>
<dbReference type="InterPro" id="IPR027434">
    <property type="entry name" value="Homing_endonucl"/>
</dbReference>
<accession>A0AAV1HYN1</accession>
<keyword evidence="2" id="KW-1185">Reference proteome</keyword>
<reference evidence="1 2" key="1">
    <citation type="submission" date="2023-10" db="EMBL/GenBank/DDBJ databases">
        <authorList>
            <person name="Maclean D."/>
            <person name="Macfadyen A."/>
        </authorList>
    </citation>
    <scope>NUCLEOTIDE SEQUENCE [LARGE SCALE GENOMIC DNA]</scope>
</reference>
<sequence length="447" mass="49841">MLIHAGAHAKFLSISEDKRWWLGGFFDGDACVSAVLDDRTGNVTGITIVIGHSVLTKNTLFHVHEQLGGSAPRFARAAEGNRREVWVWSIDGKYAAQVARDISSYTRLKTPQYALAGEFFELKDQPARMKTYVRLRQLKHVEHEPFASQPPLAFFAGIYDAEGSVNINKRGSVTAKIEQRYPAVLNAAKARFACGPDSVSKPSYEGGTGKWQVSSRNCLAFLSAIRPFLVERCRMVDIVLTLDKKKVPEARAELATLVGNKGKRTPQEARARKRQSGEDLPVNISEIWDGDNLTGYYYKSAKFEDRGRTKKGATSEDLAKFLADVIAYSKKPDPYVPKEKLLDLPRGITSRYDPFTGDLTAYTIQSRSTYFPFAKELNIKYFSREDAIALRDEIMPIAAKARADKVKHSEHECAMVLDAALRKVTGKGAAEQPNMKYVQHFMASSSS</sequence>
<dbReference type="Gene3D" id="3.10.28.10">
    <property type="entry name" value="Homing endonucleases"/>
    <property type="match status" value="2"/>
</dbReference>
<evidence type="ECO:0008006" key="3">
    <source>
        <dbReference type="Google" id="ProtNLM"/>
    </source>
</evidence>
<comment type="caution">
    <text evidence="1">The sequence shown here is derived from an EMBL/GenBank/DDBJ whole genome shotgun (WGS) entry which is preliminary data.</text>
</comment>
<evidence type="ECO:0000313" key="2">
    <source>
        <dbReference type="Proteomes" id="UP001314263"/>
    </source>
</evidence>
<evidence type="ECO:0000313" key="1">
    <source>
        <dbReference type="EMBL" id="CAK0767420.1"/>
    </source>
</evidence>
<dbReference type="AlphaFoldDB" id="A0AAV1HYN1"/>
<gene>
    <name evidence="1" type="ORF">CVIRNUC_003459</name>
</gene>
<organism evidence="1 2">
    <name type="scientific">Coccomyxa viridis</name>
    <dbReference type="NCBI Taxonomy" id="1274662"/>
    <lineage>
        <taxon>Eukaryota</taxon>
        <taxon>Viridiplantae</taxon>
        <taxon>Chlorophyta</taxon>
        <taxon>core chlorophytes</taxon>
        <taxon>Trebouxiophyceae</taxon>
        <taxon>Trebouxiophyceae incertae sedis</taxon>
        <taxon>Coccomyxaceae</taxon>
        <taxon>Coccomyxa</taxon>
    </lineage>
</organism>
<name>A0AAV1HYN1_9CHLO</name>
<proteinExistence type="predicted"/>